<evidence type="ECO:0000259" key="28">
    <source>
        <dbReference type="PROSITE" id="PS51117"/>
    </source>
</evidence>
<evidence type="ECO:0000256" key="5">
    <source>
        <dbReference type="ARBA" id="ARBA00022525"/>
    </source>
</evidence>
<feature type="disulfide bond" evidence="21">
    <location>
        <begin position="1454"/>
        <end position="1471"/>
    </location>
</feature>
<dbReference type="InterPro" id="IPR041309">
    <property type="entry name" value="TBK1_CC1"/>
</dbReference>
<keyword evidence="8" id="KW-0808">Transferase</keyword>
<dbReference type="Gene3D" id="2.60.120.260">
    <property type="entry name" value="Galactose-binding domain-like"/>
    <property type="match status" value="1"/>
</dbReference>
<organism evidence="29 30">
    <name type="scientific">Blomia tropicalis</name>
    <name type="common">Mite</name>
    <dbReference type="NCBI Taxonomy" id="40697"/>
    <lineage>
        <taxon>Eukaryota</taxon>
        <taxon>Metazoa</taxon>
        <taxon>Ecdysozoa</taxon>
        <taxon>Arthropoda</taxon>
        <taxon>Chelicerata</taxon>
        <taxon>Arachnida</taxon>
        <taxon>Acari</taxon>
        <taxon>Acariformes</taxon>
        <taxon>Sarcoptiformes</taxon>
        <taxon>Astigmata</taxon>
        <taxon>Glycyphagoidea</taxon>
        <taxon>Echimyopodidae</taxon>
        <taxon>Blomia</taxon>
    </lineage>
</organism>
<comment type="caution">
    <text evidence="21">Lacks conserved residue(s) required for the propagation of feature annotation.</text>
</comment>
<dbReference type="PROSITE" id="PS51116">
    <property type="entry name" value="LAMININ_IVB"/>
    <property type="match status" value="1"/>
</dbReference>
<dbReference type="FunFam" id="2.10.25.10:FF:000011">
    <property type="entry name" value="Cadherin EGF LAG seven-pass G-type receptor"/>
    <property type="match status" value="1"/>
</dbReference>
<evidence type="ECO:0000256" key="7">
    <source>
        <dbReference type="ARBA" id="ARBA00022530"/>
    </source>
</evidence>
<evidence type="ECO:0000256" key="14">
    <source>
        <dbReference type="ARBA" id="ARBA00022869"/>
    </source>
</evidence>
<feature type="disulfide bond" evidence="21">
    <location>
        <begin position="2070"/>
        <end position="2087"/>
    </location>
</feature>
<dbReference type="InterPro" id="IPR008211">
    <property type="entry name" value="Laminin_N"/>
</dbReference>
<feature type="disulfide bond" evidence="21">
    <location>
        <begin position="1711"/>
        <end position="1723"/>
    </location>
</feature>
<dbReference type="FunFam" id="2.10.25.10:FF:000138">
    <property type="entry name" value="Laminin subunit beta 1"/>
    <property type="match status" value="1"/>
</dbReference>
<dbReference type="Pfam" id="PF21199">
    <property type="entry name" value="LAMININ_IV_B"/>
    <property type="match status" value="1"/>
</dbReference>
<dbReference type="EMBL" id="JAPWDV010000001">
    <property type="protein sequence ID" value="KAJ6221503.1"/>
    <property type="molecule type" value="Genomic_DNA"/>
</dbReference>
<feature type="domain" description="Laminin EGF-like" evidence="26">
    <location>
        <begin position="1452"/>
        <end position="1497"/>
    </location>
</feature>
<feature type="domain" description="Laminin EGF-like" evidence="26">
    <location>
        <begin position="1858"/>
        <end position="1916"/>
    </location>
</feature>
<dbReference type="InterPro" id="IPR050440">
    <property type="entry name" value="Laminin/Netrin_ECM"/>
</dbReference>
<dbReference type="GO" id="GO:0005604">
    <property type="term" value="C:basement membrane"/>
    <property type="evidence" value="ECO:0007669"/>
    <property type="project" value="UniProtKB-SubCell"/>
</dbReference>
<feature type="domain" description="Laminin EGF-like" evidence="26">
    <location>
        <begin position="1278"/>
        <end position="1340"/>
    </location>
</feature>
<dbReference type="SMART" id="SM00180">
    <property type="entry name" value="EGF_Lam"/>
    <property type="match status" value="13"/>
</dbReference>
<feature type="disulfide bond" evidence="21">
    <location>
        <begin position="1941"/>
        <end position="1950"/>
    </location>
</feature>
<keyword evidence="4" id="KW-0963">Cytoplasm</keyword>
<dbReference type="PANTHER" id="PTHR10574:SF375">
    <property type="entry name" value="LAMININ SUBUNIT BETA-1"/>
    <property type="match status" value="1"/>
</dbReference>
<dbReference type="CDD" id="cd22302">
    <property type="entry name" value="cc_DmLAMB1-like_C"/>
    <property type="match status" value="1"/>
</dbReference>
<dbReference type="Gene3D" id="2.10.25.10">
    <property type="entry name" value="Laminin"/>
    <property type="match status" value="11"/>
</dbReference>
<evidence type="ECO:0000256" key="1">
    <source>
        <dbReference type="ARBA" id="ARBA00004302"/>
    </source>
</evidence>
<dbReference type="FunFam" id="1.10.510.10:FF:000100">
    <property type="entry name" value="inhibitor of nuclear factor kappa-B kinase subunit epsilon"/>
    <property type="match status" value="1"/>
</dbReference>
<accession>A0A9Q0MA37</accession>
<evidence type="ECO:0000313" key="29">
    <source>
        <dbReference type="EMBL" id="KAJ6221503.1"/>
    </source>
</evidence>
<feature type="disulfide bond" evidence="21">
    <location>
        <begin position="1308"/>
        <end position="1317"/>
    </location>
</feature>
<evidence type="ECO:0000256" key="2">
    <source>
        <dbReference type="ARBA" id="ARBA00004316"/>
    </source>
</evidence>
<comment type="subcellular location">
    <subcellularLocation>
        <location evidence="2">Cell projection</location>
    </subcellularLocation>
    <subcellularLocation>
        <location evidence="3">Cytoplasm</location>
    </subcellularLocation>
    <subcellularLocation>
        <location evidence="1">Secreted</location>
        <location evidence="1">Extracellular space</location>
        <location evidence="1">Extracellular matrix</location>
        <location evidence="1">Basement membrane</location>
    </subcellularLocation>
</comment>
<evidence type="ECO:0000256" key="15">
    <source>
        <dbReference type="ARBA" id="ARBA00022889"/>
    </source>
</evidence>
<dbReference type="GO" id="GO:0004674">
    <property type="term" value="F:protein serine/threonine kinase activity"/>
    <property type="evidence" value="ECO:0007669"/>
    <property type="project" value="UniProtKB-KW"/>
</dbReference>
<feature type="disulfide bond" evidence="21">
    <location>
        <begin position="1732"/>
        <end position="1741"/>
    </location>
</feature>
<dbReference type="FunFam" id="2.60.120.260:FF:000010">
    <property type="entry name" value="Laminin subunit beta 1"/>
    <property type="match status" value="1"/>
</dbReference>
<feature type="disulfide bond" evidence="21">
    <location>
        <begin position="1435"/>
        <end position="1449"/>
    </location>
</feature>
<evidence type="ECO:0000256" key="21">
    <source>
        <dbReference type="PROSITE-ProRule" id="PRU00460"/>
    </source>
</evidence>
<evidence type="ECO:0000256" key="17">
    <source>
        <dbReference type="ARBA" id="ARBA00023157"/>
    </source>
</evidence>
<evidence type="ECO:0000256" key="16">
    <source>
        <dbReference type="ARBA" id="ARBA00023054"/>
    </source>
</evidence>
<keyword evidence="19" id="KW-0966">Cell projection</keyword>
<dbReference type="GO" id="GO:0009888">
    <property type="term" value="P:tissue development"/>
    <property type="evidence" value="ECO:0007669"/>
    <property type="project" value="TreeGrafter"/>
</dbReference>
<sequence length="2657" mass="300748">MKNKISPATSMTSMSNFKTSVNYLWNTNAVLGKGATGAVYFGHNKSTGETVAVKCFNHLSHMRPYEVQKREFEVLKKVNHENIVRLLAIEEENDTKQKVLVMELCTGGSLFNILDDPLNFYGLEEKEFLLVLKHLAAGMKHLRDMNIIHRDLKPGNIMKFVAEDGTSIYKLTDFGAARELDDDQQFMSLYGTEEYLHPDMYERAVLRKPVGKSFKANVDLWSIGVTLFHIATGSLPFRPYGGRKNKETMYKITTEKASGIISGTQKSENGEILWSRDLPETCLLSASVQPLVTELLAGLLECDANKMWSFEKFFSSVTHILEHKVVFVYYVGTLTLYSIYCHISEKVSDLKSKFETMFKLVPSEQILVWSNDELNHIGSSQSNINSVVFNDYIHLKKQQQSNQSLPNLRKSSMITTGITVLSDDIPIVDLNTTENVPLFLINGQMNSKIQATSAPIPECKFVEKHNNVHTDVDAQYGKLFSSMVYTALRHIDKFVHNYKLACSIPAHVLKLIDKNIKLLEEKQTTILSHINILKERLENIVITQHHLTQFISLLISHKIVKATNIPPMSDVDMFKLRFDKIYQNIKSLTSSHIMNEKLEQLKDLWPTPKESENTRQLLAAQAKSKIYSVRVRESWLLLHKDKQIKTLNLHEEQLHQLEKIKLENCCKKFNELVAKEINPCTSIADKLEEWYQGAQVAHVKPQLIISELDEFAPSINELEKELINLRDEQRKMWNILQSEIKEHESERQELLATAEAATTTISNPASLINGSYTISSLLQSLSEWTQNLKEAFHEQDQLIHEVESQNRQRPVSIDTSYFDLNRHKGLDDLQQRQTPTRNRFDWNSREYEGRSTRPEWSSRYYTSTTTVRPRWQRPDELSSEKDDNTRNTQHRTYSVSHGTSHSDSRHLPGPFTWYNRTVHWTDNRTRGYDADLDGTTLPTPIEDEKTYDEEEWDGTDFYTRPFDDRHPLAIYSPGRCDEYQACYPATGNLLIGREGRLKASSTCGLNQAVRYCVVSHLKEKKKCFYCDSRMRFNGTARYHGIENVVSRIGKKRRQFWWQAENGKENVTIQLDLEAEFHFTHLVITFKTFRPASMFIERSHDFGRSWQVYQYFAYDCAKSFPHVMTGPRNRITDVVCDSQYSAVEPSTEGEVIFRVLPPNIRVDDPYKKEVQDMLKITNLRINLNGLHNLGDNLLDPRNEIKEKYYYSIYDMVVRGSCSCYGHASRCIPDGEETIPDMVYGRCECTHHTKGLNCELCEDLYNELEWRPAFGRQTNACKKCNCNNHASRCHFDRAVYTASNNISGGVCDDCQHNTMGQNCERCKPFYYRDPQRSLEDPYVCQQCDCDPRGSEDTGLCDEYTDLETGMEAGKCHCKDNVEGRRCDHCKPGFWNMNDLNPAGCEACSCNKLGTVGNLGCNVNSGECVCKRNVVGRDCNQCAPHYYGLSADEEGCKYCDCDPGGSYSNDCDQETGQCQCRPHVTGRRCDTPEPGYFVPFLDHRTYEAENTKIIGGVAEPLLRQPFGDRTLSWSGPGFMRVSPHSSIEFVVDDVPESKLYDIVVRYEPQISGRWDNAQLAIKRPLGIDPYGPCANYSRNSDIKRLSISSNERYVVVDSICLEKDVRYIMQLDLNEYERPQIEGESPSVLIDSIAIIPRPDDIPFFNGSPENEHRRLEFERFRCYTTYYSLNRSPEPDEYCRKLLMSVGFYVFNGAYPCECDETGSTSMECKPIGGQCQCKQNVAERTCNRCHVGYFGFGPDGCKACDCHGYGSVDSFCDKLTGQCSCRIGTYGRACDECQPGYWNYPNCQRCNCNGLSDLCDSKTGNCVNCRDNTAGAYCDTCADGYYGDPIGRQTGVVVSCRQCPCPGVEGSGMSHANTCNLDSRTQNVICHCKPGYAGERCDRCDENYFGDPTIPGGECSECTCNQNTDISQSGNCDSKTGECLKCLYNTAGVSCEVCKPGFYGNALEHSCAQCVCHELGTDPRSASCDAESGQCSCLPNVEGKSCDRCAENHFNLTSGRGCDKCDCDPQGSFSMKCNELDGQCHCKPTFGGRRCDECLPNHWGDPRVQCQLCDCNLSGSQSNQCDKTTGYCVCVPGISGPRCDRCARGFTGTAPHCEACGECFENWDLIIQKLRNETLGLLDKARIIKQTGTAGAYTKEFTMIEESLNEVDKILQGQDINDMDLDQVQRMITEARDELNDLQEKLESNEKEIEDTKTKIINVNAKLDILSNQTINLKLEAESLKESTLKLQEANVEGAYNITKDSKRRSQVAMNRVQDAQNILRESEYKRRNTDNLIDQARNKHNLTYMENERALGDIQAEISKMEHGLPNINQLICDGTSTIDRCDNLCGGAGCGRCGGVSCTKGATTKSSNALEMAKNAESALSEKDRAVKDELRRITEARIKSDEALAEAKAAFDRIMTAKNRSTETALDVSQMLDQIENFLQGNAATPAEIRTLAEKCKNLEISLDPQQIQNLAKEINSTILGLKDIDRILDETKDSLRQANDLKIQADLAKQKSDGILAEAESVKKALDEARLAQEKAELSIQEAKKDINSIEMDLNEGVDDLEKKYQQANSKLEQKSQISDTLKKRAQDLKENASQLFLNVSGKLKKIAEYEYSIENNEGKLNDLQKKVDDLNNQMKNHLDHIEQRAKYYRECQA</sequence>
<feature type="domain" description="Laminin N-terminal" evidence="28">
    <location>
        <begin position="978"/>
        <end position="1215"/>
    </location>
</feature>
<feature type="domain" description="Laminin EGF-like" evidence="26">
    <location>
        <begin position="1917"/>
        <end position="1968"/>
    </location>
</feature>
<evidence type="ECO:0000259" key="26">
    <source>
        <dbReference type="PROSITE" id="PS50027"/>
    </source>
</evidence>
<keyword evidence="9" id="KW-0732">Signal</keyword>
<keyword evidence="30" id="KW-1185">Reference proteome</keyword>
<reference evidence="29" key="1">
    <citation type="submission" date="2022-12" db="EMBL/GenBank/DDBJ databases">
        <title>Genome assemblies of Blomia tropicalis.</title>
        <authorList>
            <person name="Cui Y."/>
        </authorList>
    </citation>
    <scope>NUCLEOTIDE SEQUENCE</scope>
    <source>
        <tissue evidence="29">Adult mites</tissue>
    </source>
</reference>
<dbReference type="GO" id="GO:0042995">
    <property type="term" value="C:cell projection"/>
    <property type="evidence" value="ECO:0007669"/>
    <property type="project" value="UniProtKB-SubCell"/>
</dbReference>
<evidence type="ECO:0000256" key="23">
    <source>
        <dbReference type="SAM" id="Coils"/>
    </source>
</evidence>
<keyword evidence="12" id="KW-0418">Kinase</keyword>
<feature type="disulfide bond" evidence="21">
    <location>
        <begin position="1423"/>
        <end position="1432"/>
    </location>
</feature>
<feature type="region of interest" description="Disordered" evidence="24">
    <location>
        <begin position="867"/>
        <end position="908"/>
    </location>
</feature>
<evidence type="ECO:0000256" key="20">
    <source>
        <dbReference type="ARBA" id="ARBA00023292"/>
    </source>
</evidence>
<dbReference type="GO" id="GO:0045089">
    <property type="term" value="P:positive regulation of innate immune response"/>
    <property type="evidence" value="ECO:0007669"/>
    <property type="project" value="UniProtKB-ARBA"/>
</dbReference>
<keyword evidence="11 22" id="KW-0547">Nucleotide-binding</keyword>
<feature type="disulfide bond" evidence="21">
    <location>
        <begin position="2089"/>
        <end position="2098"/>
    </location>
</feature>
<dbReference type="GO" id="GO:0048468">
    <property type="term" value="P:cell development"/>
    <property type="evidence" value="ECO:0007669"/>
    <property type="project" value="UniProtKB-ARBA"/>
</dbReference>
<keyword evidence="5" id="KW-0964">Secreted</keyword>
<dbReference type="FunFam" id="2.170.300.10:FF:000001">
    <property type="entry name" value="Laminin subunit beta-1"/>
    <property type="match status" value="1"/>
</dbReference>
<dbReference type="Gene3D" id="2.170.300.10">
    <property type="entry name" value="Tie2 ligand-binding domain superfamily"/>
    <property type="match status" value="1"/>
</dbReference>
<feature type="disulfide bond" evidence="21">
    <location>
        <begin position="1452"/>
        <end position="1464"/>
    </location>
</feature>
<evidence type="ECO:0000256" key="11">
    <source>
        <dbReference type="ARBA" id="ARBA00022741"/>
    </source>
</evidence>
<feature type="domain" description="Laminin EGF-like" evidence="26">
    <location>
        <begin position="1969"/>
        <end position="2019"/>
    </location>
</feature>
<dbReference type="FunFam" id="2.10.25.10:FF:000065">
    <property type="entry name" value="Laminin subunit beta 1"/>
    <property type="match status" value="1"/>
</dbReference>
<feature type="coiled-coil region" evidence="23">
    <location>
        <begin position="2180"/>
        <end position="2242"/>
    </location>
</feature>
<feature type="domain" description="Laminin EGF-like" evidence="26">
    <location>
        <begin position="2020"/>
        <end position="2067"/>
    </location>
</feature>
<dbReference type="FunFam" id="3.30.200.20:FF:000106">
    <property type="entry name" value="serine/threonine-protein kinase TBK1 isoform X1"/>
    <property type="match status" value="1"/>
</dbReference>
<evidence type="ECO:0000256" key="12">
    <source>
        <dbReference type="ARBA" id="ARBA00022777"/>
    </source>
</evidence>
<evidence type="ECO:0000256" key="19">
    <source>
        <dbReference type="ARBA" id="ARBA00023273"/>
    </source>
</evidence>
<dbReference type="GO" id="GO:0009967">
    <property type="term" value="P:positive regulation of signal transduction"/>
    <property type="evidence" value="ECO:0007669"/>
    <property type="project" value="UniProtKB-ARBA"/>
</dbReference>
<keyword evidence="13 22" id="KW-0067">ATP-binding</keyword>
<dbReference type="FunFam" id="2.10.25.10:FF:000130">
    <property type="entry name" value="Laminin subunit beta 1"/>
    <property type="match status" value="1"/>
</dbReference>
<feature type="domain" description="Protein kinase" evidence="25">
    <location>
        <begin position="25"/>
        <end position="326"/>
    </location>
</feature>
<dbReference type="GO" id="GO:0010628">
    <property type="term" value="P:positive regulation of gene expression"/>
    <property type="evidence" value="ECO:0007669"/>
    <property type="project" value="UniProtKB-ARBA"/>
</dbReference>
<dbReference type="SMART" id="SM00136">
    <property type="entry name" value="LamNT"/>
    <property type="match status" value="1"/>
</dbReference>
<keyword evidence="20 21" id="KW-0424">Laminin EGF-like domain</keyword>
<dbReference type="SUPFAM" id="SSF56112">
    <property type="entry name" value="Protein kinase-like (PK-like)"/>
    <property type="match status" value="1"/>
</dbReference>
<dbReference type="Proteomes" id="UP001142055">
    <property type="component" value="Chromosome 1"/>
</dbReference>
<dbReference type="SMART" id="SM00220">
    <property type="entry name" value="S_TKc"/>
    <property type="match status" value="1"/>
</dbReference>
<feature type="disulfide bond" evidence="21">
    <location>
        <begin position="2068"/>
        <end position="2080"/>
    </location>
</feature>
<dbReference type="Pfam" id="PF18394">
    <property type="entry name" value="TBK1_CCD1"/>
    <property type="match status" value="1"/>
</dbReference>
<feature type="compositionally biased region" description="Polar residues" evidence="24">
    <location>
        <begin position="886"/>
        <end position="899"/>
    </location>
</feature>
<evidence type="ECO:0000256" key="13">
    <source>
        <dbReference type="ARBA" id="ARBA00022840"/>
    </source>
</evidence>
<feature type="disulfide bond" evidence="21">
    <location>
        <begin position="1761"/>
        <end position="1778"/>
    </location>
</feature>
<feature type="compositionally biased region" description="Basic and acidic residues" evidence="24">
    <location>
        <begin position="838"/>
        <end position="848"/>
    </location>
</feature>
<dbReference type="Pfam" id="PF00069">
    <property type="entry name" value="Pkinase"/>
    <property type="match status" value="1"/>
</dbReference>
<dbReference type="FunFam" id="2.10.25.10:FF:000101">
    <property type="entry name" value="Laminin subunit beta 1"/>
    <property type="match status" value="1"/>
</dbReference>
<dbReference type="Pfam" id="PF00055">
    <property type="entry name" value="Laminin_N"/>
    <property type="match status" value="1"/>
</dbReference>
<feature type="region of interest" description="Disordered" evidence="24">
    <location>
        <begin position="824"/>
        <end position="848"/>
    </location>
</feature>
<dbReference type="SUPFAM" id="SSF57196">
    <property type="entry name" value="EGF/Laminin"/>
    <property type="match status" value="13"/>
</dbReference>
<gene>
    <name evidence="29" type="ORF">RDWZM_000048</name>
</gene>
<dbReference type="InterPro" id="IPR013015">
    <property type="entry name" value="Laminin_IV_B"/>
</dbReference>
<dbReference type="Pfam" id="PF24973">
    <property type="entry name" value="EGF_LMN_ATRN"/>
    <property type="match status" value="2"/>
</dbReference>
<dbReference type="InterPro" id="IPR000742">
    <property type="entry name" value="EGF"/>
</dbReference>
<dbReference type="GO" id="GO:0007155">
    <property type="term" value="P:cell adhesion"/>
    <property type="evidence" value="ECO:0007669"/>
    <property type="project" value="UniProtKB-KW"/>
</dbReference>
<feature type="domain" description="Laminin EGF-like" evidence="26">
    <location>
        <begin position="1401"/>
        <end position="1451"/>
    </location>
</feature>
<dbReference type="PROSITE" id="PS50011">
    <property type="entry name" value="PROTEIN_KINASE_DOM"/>
    <property type="match status" value="1"/>
</dbReference>
<dbReference type="FunFam" id="2.10.25.10:FF:000082">
    <property type="entry name" value="Laminin subunit alpha 1"/>
    <property type="match status" value="1"/>
</dbReference>
<evidence type="ECO:0000259" key="27">
    <source>
        <dbReference type="PROSITE" id="PS51116"/>
    </source>
</evidence>
<dbReference type="PRINTS" id="PR00011">
    <property type="entry name" value="EGFLAMININ"/>
</dbReference>
<dbReference type="Gene3D" id="3.30.200.20">
    <property type="entry name" value="Phosphorylase Kinase, domain 1"/>
    <property type="match status" value="1"/>
</dbReference>
<dbReference type="InterPro" id="IPR056863">
    <property type="entry name" value="LMN_ATRN_NET-like_EGF"/>
</dbReference>
<dbReference type="PROSITE" id="PS01248">
    <property type="entry name" value="EGF_LAM_1"/>
    <property type="match status" value="4"/>
</dbReference>
<feature type="disulfide bond" evidence="21">
    <location>
        <begin position="2041"/>
        <end position="2050"/>
    </location>
</feature>
<dbReference type="InterPro" id="IPR000719">
    <property type="entry name" value="Prot_kinase_dom"/>
</dbReference>
<evidence type="ECO:0000256" key="4">
    <source>
        <dbReference type="ARBA" id="ARBA00022490"/>
    </source>
</evidence>
<dbReference type="SMART" id="SM00181">
    <property type="entry name" value="EGF"/>
    <property type="match status" value="9"/>
</dbReference>
<feature type="domain" description="Laminin EGF-like" evidence="26">
    <location>
        <begin position="1711"/>
        <end position="1758"/>
    </location>
</feature>
<dbReference type="FunFam" id="2.10.25.10:FF:000084">
    <property type="entry name" value="Laminin subunit alpha 3"/>
    <property type="match status" value="1"/>
</dbReference>
<evidence type="ECO:0000256" key="24">
    <source>
        <dbReference type="SAM" id="MobiDB-lite"/>
    </source>
</evidence>
<feature type="disulfide bond" evidence="21">
    <location>
        <begin position="2020"/>
        <end position="2032"/>
    </location>
</feature>
<feature type="coiled-coil region" evidence="23">
    <location>
        <begin position="2529"/>
        <end position="2644"/>
    </location>
</feature>
<dbReference type="InterPro" id="IPR002049">
    <property type="entry name" value="LE_dom"/>
</dbReference>
<dbReference type="CDD" id="cd00055">
    <property type="entry name" value="EGF_Lam"/>
    <property type="match status" value="13"/>
</dbReference>
<keyword evidence="10" id="KW-0677">Repeat</keyword>
<evidence type="ECO:0000256" key="9">
    <source>
        <dbReference type="ARBA" id="ARBA00022729"/>
    </source>
</evidence>
<dbReference type="OMA" id="TDICREY"/>
<dbReference type="PANTHER" id="PTHR10574">
    <property type="entry name" value="NETRIN/LAMININ-RELATED"/>
    <property type="match status" value="1"/>
</dbReference>
<keyword evidence="7" id="KW-0272">Extracellular matrix</keyword>
<evidence type="ECO:0000256" key="8">
    <source>
        <dbReference type="ARBA" id="ARBA00022679"/>
    </source>
</evidence>
<feature type="disulfide bond" evidence="21">
    <location>
        <begin position="2022"/>
        <end position="2039"/>
    </location>
</feature>
<feature type="disulfide bond" evidence="21">
    <location>
        <begin position="1371"/>
        <end position="1380"/>
    </location>
</feature>
<dbReference type="FunFam" id="2.10.25.10:FF:000224">
    <property type="entry name" value="Usherin"/>
    <property type="match status" value="1"/>
</dbReference>
<name>A0A9Q0MA37_BLOTA</name>
<feature type="disulfide bond" evidence="21">
    <location>
        <begin position="1473"/>
        <end position="1482"/>
    </location>
</feature>
<comment type="caution">
    <text evidence="29">The sequence shown here is derived from an EMBL/GenBank/DDBJ whole genome shotgun (WGS) entry which is preliminary data.</text>
</comment>
<feature type="disulfide bond" evidence="21">
    <location>
        <begin position="1759"/>
        <end position="1771"/>
    </location>
</feature>
<evidence type="ECO:0000256" key="18">
    <source>
        <dbReference type="ARBA" id="ARBA00023180"/>
    </source>
</evidence>
<feature type="domain" description="Laminin EGF-like" evidence="26">
    <location>
        <begin position="1341"/>
        <end position="1400"/>
    </location>
</feature>
<evidence type="ECO:0000256" key="22">
    <source>
        <dbReference type="PROSITE-ProRule" id="PRU10141"/>
    </source>
</evidence>
<feature type="disulfide bond" evidence="21">
    <location>
        <begin position="1992"/>
        <end position="2001"/>
    </location>
</feature>
<feature type="disulfide bond" evidence="21">
    <location>
        <begin position="1824"/>
        <end position="1833"/>
    </location>
</feature>
<proteinExistence type="predicted"/>
<feature type="domain" description="Laminin EGF-like" evidence="26">
    <location>
        <begin position="2068"/>
        <end position="2114"/>
    </location>
</feature>
<feature type="disulfide bond" evidence="21">
    <location>
        <begin position="1713"/>
        <end position="1730"/>
    </location>
</feature>
<dbReference type="GO" id="GO:0005524">
    <property type="term" value="F:ATP binding"/>
    <property type="evidence" value="ECO:0007669"/>
    <property type="project" value="UniProtKB-UniRule"/>
</dbReference>
<dbReference type="Gene3D" id="3.10.20.90">
    <property type="entry name" value="Phosphatidylinositol 3-kinase Catalytic Subunit, Chain A, domain 1"/>
    <property type="match status" value="1"/>
</dbReference>
<dbReference type="Pfam" id="PF00053">
    <property type="entry name" value="EGF_laminin"/>
    <property type="match status" value="11"/>
</dbReference>
<feature type="disulfide bond" evidence="21">
    <location>
        <begin position="1887"/>
        <end position="1896"/>
    </location>
</feature>
<feature type="compositionally biased region" description="Basic and acidic residues" evidence="24">
    <location>
        <begin position="872"/>
        <end position="885"/>
    </location>
</feature>
<dbReference type="InterPro" id="IPR017441">
    <property type="entry name" value="Protein_kinase_ATP_BS"/>
</dbReference>
<keyword evidence="15" id="KW-0130">Cell adhesion</keyword>
<protein>
    <submittedName>
        <fullName evidence="29">Uncharacterized protein</fullName>
    </submittedName>
</protein>
<keyword evidence="14" id="KW-0084">Basement membrane</keyword>
<dbReference type="PROSITE" id="PS51117">
    <property type="entry name" value="LAMININ_NTER"/>
    <property type="match status" value="1"/>
</dbReference>
<dbReference type="GO" id="GO:0009887">
    <property type="term" value="P:animal organ morphogenesis"/>
    <property type="evidence" value="ECO:0007669"/>
    <property type="project" value="TreeGrafter"/>
</dbReference>
<feature type="domain" description="Laminin EGF-like" evidence="26">
    <location>
        <begin position="1805"/>
        <end position="1857"/>
    </location>
</feature>
<feature type="coiled-coil region" evidence="23">
    <location>
        <begin position="733"/>
        <end position="760"/>
    </location>
</feature>
<feature type="domain" description="Laminin EGF-like" evidence="26">
    <location>
        <begin position="1759"/>
        <end position="1804"/>
    </location>
</feature>
<evidence type="ECO:0000313" key="30">
    <source>
        <dbReference type="Proteomes" id="UP001142055"/>
    </source>
</evidence>
<feature type="disulfide bond" evidence="21">
    <location>
        <begin position="1780"/>
        <end position="1789"/>
    </location>
</feature>
<dbReference type="InterPro" id="IPR011009">
    <property type="entry name" value="Kinase-like_dom_sf"/>
</dbReference>
<evidence type="ECO:0000256" key="3">
    <source>
        <dbReference type="ARBA" id="ARBA00004496"/>
    </source>
</evidence>
<dbReference type="PROSITE" id="PS00107">
    <property type="entry name" value="PROTEIN_KINASE_ATP"/>
    <property type="match status" value="1"/>
</dbReference>
<feature type="binding site" evidence="22">
    <location>
        <position position="54"/>
    </location>
    <ligand>
        <name>ATP</name>
        <dbReference type="ChEBI" id="CHEBI:30616"/>
    </ligand>
</feature>
<evidence type="ECO:0000256" key="10">
    <source>
        <dbReference type="ARBA" id="ARBA00022737"/>
    </source>
</evidence>
<dbReference type="FunFam" id="2.10.25.10:FF:000090">
    <property type="entry name" value="laminin subunit alpha"/>
    <property type="match status" value="1"/>
</dbReference>
<feature type="domain" description="Laminin IV type B" evidence="27">
    <location>
        <begin position="1491"/>
        <end position="1705"/>
    </location>
</feature>
<keyword evidence="16 23" id="KW-0175">Coiled coil</keyword>
<evidence type="ECO:0000256" key="6">
    <source>
        <dbReference type="ARBA" id="ARBA00022527"/>
    </source>
</evidence>
<dbReference type="Gene3D" id="1.10.510.10">
    <property type="entry name" value="Transferase(Phosphotransferase) domain 1"/>
    <property type="match status" value="1"/>
</dbReference>
<dbReference type="GO" id="GO:0005737">
    <property type="term" value="C:cytoplasm"/>
    <property type="evidence" value="ECO:0007669"/>
    <property type="project" value="UniProtKB-SubCell"/>
</dbReference>
<keyword evidence="6" id="KW-0723">Serine/threonine-protein kinase</keyword>
<dbReference type="PROSITE" id="PS50027">
    <property type="entry name" value="EGF_LAM_2"/>
    <property type="match status" value="12"/>
</dbReference>
<keyword evidence="18" id="KW-0325">Glycoprotein</keyword>
<dbReference type="FunFam" id="2.10.25.10:FF:000135">
    <property type="entry name" value="Laminin subunit beta 4"/>
    <property type="match status" value="1"/>
</dbReference>
<dbReference type="GO" id="GO:0006950">
    <property type="term" value="P:response to stress"/>
    <property type="evidence" value="ECO:0007669"/>
    <property type="project" value="UniProtKB-ARBA"/>
</dbReference>
<evidence type="ECO:0000259" key="25">
    <source>
        <dbReference type="PROSITE" id="PS50011"/>
    </source>
</evidence>
<dbReference type="FunFam" id="2.10.25.10:FF:000145">
    <property type="entry name" value="Laminin subunit beta 1"/>
    <property type="match status" value="1"/>
</dbReference>
<keyword evidence="17 21" id="KW-1015">Disulfide bond</keyword>
<dbReference type="Gene3D" id="1.20.1270.420">
    <property type="match status" value="1"/>
</dbReference>